<evidence type="ECO:0000313" key="2">
    <source>
        <dbReference type="EMBL" id="MFC5718611.1"/>
    </source>
</evidence>
<comment type="caution">
    <text evidence="2">The sequence shown here is derived from an EMBL/GenBank/DDBJ whole genome shotgun (WGS) entry which is preliminary data.</text>
</comment>
<dbReference type="RefSeq" id="WP_390313579.1">
    <property type="nucleotide sequence ID" value="NZ_JBHSPB010000001.1"/>
</dbReference>
<reference evidence="3" key="1">
    <citation type="journal article" date="2019" name="Int. J. Syst. Evol. Microbiol.">
        <title>The Global Catalogue of Microorganisms (GCM) 10K type strain sequencing project: providing services to taxonomists for standard genome sequencing and annotation.</title>
        <authorList>
            <consortium name="The Broad Institute Genomics Platform"/>
            <consortium name="The Broad Institute Genome Sequencing Center for Infectious Disease"/>
            <person name="Wu L."/>
            <person name="Ma J."/>
        </authorList>
    </citation>
    <scope>NUCLEOTIDE SEQUENCE [LARGE SCALE GENOMIC DNA]</scope>
    <source>
        <strain evidence="3">CGMCC 4.7304</strain>
    </source>
</reference>
<keyword evidence="3" id="KW-1185">Reference proteome</keyword>
<name>A0ABW0YPY9_9ACTN</name>
<proteinExistence type="predicted"/>
<organism evidence="2 3">
    <name type="scientific">Streptomyces gamaensis</name>
    <dbReference type="NCBI Taxonomy" id="1763542"/>
    <lineage>
        <taxon>Bacteria</taxon>
        <taxon>Bacillati</taxon>
        <taxon>Actinomycetota</taxon>
        <taxon>Actinomycetes</taxon>
        <taxon>Kitasatosporales</taxon>
        <taxon>Streptomycetaceae</taxon>
        <taxon>Streptomyces</taxon>
    </lineage>
</organism>
<accession>A0ABW0YPY9</accession>
<sequence length="132" mass="14495">MPVIPRYVRVLLALGVGLPVLLGMWVAASDDGGDEPDPCAQYQEHQRALAEKERRALNREDLIDGSADAASKSIKLATECYYRHQPGQREQDERVRRMTQDELLKQLDEADRANGIEPPDGVPSSGVAAISA</sequence>
<gene>
    <name evidence="2" type="ORF">ACFP1Z_00245</name>
</gene>
<dbReference type="Proteomes" id="UP001596083">
    <property type="component" value="Unassembled WGS sequence"/>
</dbReference>
<evidence type="ECO:0000256" key="1">
    <source>
        <dbReference type="SAM" id="MobiDB-lite"/>
    </source>
</evidence>
<evidence type="ECO:0000313" key="3">
    <source>
        <dbReference type="Proteomes" id="UP001596083"/>
    </source>
</evidence>
<dbReference type="EMBL" id="JBHSPB010000001">
    <property type="protein sequence ID" value="MFC5718611.1"/>
    <property type="molecule type" value="Genomic_DNA"/>
</dbReference>
<protein>
    <submittedName>
        <fullName evidence="2">Uncharacterized protein</fullName>
    </submittedName>
</protein>
<feature type="region of interest" description="Disordered" evidence="1">
    <location>
        <begin position="104"/>
        <end position="132"/>
    </location>
</feature>
<feature type="compositionally biased region" description="Basic and acidic residues" evidence="1">
    <location>
        <begin position="104"/>
        <end position="114"/>
    </location>
</feature>